<dbReference type="Gene3D" id="3.40.50.1820">
    <property type="entry name" value="alpha/beta hydrolase"/>
    <property type="match status" value="1"/>
</dbReference>
<gene>
    <name evidence="3" type="ORF">OLEA9_A002657</name>
</gene>
<keyword evidence="4" id="KW-1185">Reference proteome</keyword>
<reference evidence="3 4" key="1">
    <citation type="submission" date="2019-12" db="EMBL/GenBank/DDBJ databases">
        <authorList>
            <person name="Alioto T."/>
            <person name="Alioto T."/>
            <person name="Gomez Garrido J."/>
        </authorList>
    </citation>
    <scope>NUCLEOTIDE SEQUENCE [LARGE SCALE GENOMIC DNA]</scope>
</reference>
<dbReference type="PROSITE" id="PS51645">
    <property type="entry name" value="PHR_CRY_ALPHA_BETA"/>
    <property type="match status" value="1"/>
</dbReference>
<dbReference type="GO" id="GO:0016787">
    <property type="term" value="F:hydrolase activity"/>
    <property type="evidence" value="ECO:0007669"/>
    <property type="project" value="UniProtKB-ARBA"/>
</dbReference>
<comment type="caution">
    <text evidence="3">The sequence shown here is derived from an EMBL/GenBank/DDBJ whole genome shotgun (WGS) entry which is preliminary data.</text>
</comment>
<sequence length="701" mass="78891">MALLVYPCVFTVFNSRNLIFSPPRTRLKFSASAVKCSVKSGEAENTSAAIVWYKHDLRVDDHSGLVAAASQYRKVVPVYVFDHRIVSRFSDEMLELLLFALEDLRKLLKEKGSNLMIKFGSAERVIGQLVKEVNASSIFVEEEVEYELCRMLDNVKEALSTESFEGRNPEIVKWSTPFYDVKSLEDLPSSYDDFKKLKFPIVSTILAPTLPGPPVDLFWGALPTLDDLKKFIDNSSNVGSSKKEWISFKRFSAQSVLQGKKLDKLGKAKLKERNQESSSYKTTQRKPEKSAFVTRQGNLVGGGASLVLNALAAYLRYLEGTARDEWQEVHDKQLEAETRKGASFHALFGSALLLGIISTRRVYYEAIKYEKDRNGRFLSPFGYSTTTAAAAIDTVSSVEWYRLLTLKEQIRKGDCYSIRTWRWNGHLIQYTVAGHEGPPILLVHGFGAFLEHYRDNVNPIAEAGNRVWAITLLGFGKSEKPSILYTELLWAELLRDFIIEVIGQPVHLVGNSIGGYFVAILARLWPALAKSVVLINSAGEIIPGYSALPYPKDRRTSGAAWLGARLLLFYLRFNIRKILKSFYPTKTDRADHKLVHEMLRASYDPGVTVVLESIFSFDLSLPLNYLLEEFGKILVIQGIKDPLCDSKTKLAMLREHCRGIVTKEIDAGHCPHDEKPNEVNSIILEWLVSIESEVSPVASLQ</sequence>
<dbReference type="InterPro" id="IPR000073">
    <property type="entry name" value="AB_hydrolase_1"/>
</dbReference>
<proteinExistence type="predicted"/>
<dbReference type="EMBL" id="CACTIH010009106">
    <property type="protein sequence ID" value="CAA3024299.1"/>
    <property type="molecule type" value="Genomic_DNA"/>
</dbReference>
<dbReference type="Proteomes" id="UP000594638">
    <property type="component" value="Unassembled WGS sequence"/>
</dbReference>
<dbReference type="Gene3D" id="3.40.50.620">
    <property type="entry name" value="HUPs"/>
    <property type="match status" value="1"/>
</dbReference>
<dbReference type="InterPro" id="IPR036155">
    <property type="entry name" value="Crypto/Photolyase_N_sf"/>
</dbReference>
<dbReference type="Gramene" id="OE9A002657T6">
    <property type="protein sequence ID" value="OE9A002657C6"/>
    <property type="gene ID" value="OE9A002657"/>
</dbReference>
<dbReference type="OrthoDB" id="408373at2759"/>
<dbReference type="InterPro" id="IPR006050">
    <property type="entry name" value="DNA_photolyase_N"/>
</dbReference>
<protein>
    <recommendedName>
        <fullName evidence="2">Photolyase/cryptochrome alpha/beta domain-containing protein</fullName>
    </recommendedName>
</protein>
<evidence type="ECO:0000259" key="2">
    <source>
        <dbReference type="PROSITE" id="PS51645"/>
    </source>
</evidence>
<evidence type="ECO:0000313" key="3">
    <source>
        <dbReference type="EMBL" id="CAA3024299.1"/>
    </source>
</evidence>
<name>A0A8S0V3P9_OLEEU</name>
<dbReference type="Pfam" id="PF00875">
    <property type="entry name" value="DNA_photolyase"/>
    <property type="match status" value="1"/>
</dbReference>
<evidence type="ECO:0000256" key="1">
    <source>
        <dbReference type="SAM" id="MobiDB-lite"/>
    </source>
</evidence>
<evidence type="ECO:0000313" key="4">
    <source>
        <dbReference type="Proteomes" id="UP000594638"/>
    </source>
</evidence>
<dbReference type="SUPFAM" id="SSF52425">
    <property type="entry name" value="Cryptochrome/photolyase, N-terminal domain"/>
    <property type="match status" value="1"/>
</dbReference>
<organism evidence="3 4">
    <name type="scientific">Olea europaea subsp. europaea</name>
    <dbReference type="NCBI Taxonomy" id="158383"/>
    <lineage>
        <taxon>Eukaryota</taxon>
        <taxon>Viridiplantae</taxon>
        <taxon>Streptophyta</taxon>
        <taxon>Embryophyta</taxon>
        <taxon>Tracheophyta</taxon>
        <taxon>Spermatophyta</taxon>
        <taxon>Magnoliopsida</taxon>
        <taxon>eudicotyledons</taxon>
        <taxon>Gunneridae</taxon>
        <taxon>Pentapetalae</taxon>
        <taxon>asterids</taxon>
        <taxon>lamiids</taxon>
        <taxon>Lamiales</taxon>
        <taxon>Oleaceae</taxon>
        <taxon>Oleeae</taxon>
        <taxon>Olea</taxon>
    </lineage>
</organism>
<feature type="domain" description="Photolyase/cryptochrome alpha/beta" evidence="2">
    <location>
        <begin position="47"/>
        <end position="179"/>
    </location>
</feature>
<dbReference type="SUPFAM" id="SSF53474">
    <property type="entry name" value="alpha/beta-Hydrolases"/>
    <property type="match status" value="1"/>
</dbReference>
<dbReference type="InterPro" id="IPR014729">
    <property type="entry name" value="Rossmann-like_a/b/a_fold"/>
</dbReference>
<dbReference type="PANTHER" id="PTHR47832:SF1">
    <property type="entry name" value="DNA PHOTOLYASE"/>
    <property type="match status" value="1"/>
</dbReference>
<dbReference type="Pfam" id="PF12697">
    <property type="entry name" value="Abhydrolase_6"/>
    <property type="match status" value="1"/>
</dbReference>
<accession>A0A8S0V3P9</accession>
<dbReference type="AlphaFoldDB" id="A0A8S0V3P9"/>
<dbReference type="PANTHER" id="PTHR47832">
    <property type="entry name" value="DNA PHOTOLYASE"/>
    <property type="match status" value="1"/>
</dbReference>
<feature type="region of interest" description="Disordered" evidence="1">
    <location>
        <begin position="268"/>
        <end position="289"/>
    </location>
</feature>
<dbReference type="InterPro" id="IPR029058">
    <property type="entry name" value="AB_hydrolase_fold"/>
</dbReference>